<keyword evidence="3" id="KW-1185">Reference proteome</keyword>
<proteinExistence type="predicted"/>
<comment type="caution">
    <text evidence="2">The sequence shown here is derived from an EMBL/GenBank/DDBJ whole genome shotgun (WGS) entry which is preliminary data.</text>
</comment>
<evidence type="ECO:0000313" key="3">
    <source>
        <dbReference type="Proteomes" id="UP000232323"/>
    </source>
</evidence>
<reference evidence="2 3" key="1">
    <citation type="submission" date="2017-08" db="EMBL/GenBank/DDBJ databases">
        <title>Acidophilic green algal genome provides insights into adaptation to an acidic environment.</title>
        <authorList>
            <person name="Hirooka S."/>
            <person name="Hirose Y."/>
            <person name="Kanesaki Y."/>
            <person name="Higuchi S."/>
            <person name="Fujiwara T."/>
            <person name="Onuma R."/>
            <person name="Era A."/>
            <person name="Ohbayashi R."/>
            <person name="Uzuka A."/>
            <person name="Nozaki H."/>
            <person name="Yoshikawa H."/>
            <person name="Miyagishima S.Y."/>
        </authorList>
    </citation>
    <scope>NUCLEOTIDE SEQUENCE [LARGE SCALE GENOMIC DNA]</scope>
    <source>
        <strain evidence="2 3">NIES-2499</strain>
    </source>
</reference>
<protein>
    <submittedName>
        <fullName evidence="2">Uncharacterized protein</fullName>
    </submittedName>
</protein>
<sequence>MVFSQEGPKEADKVVELLPLMNPTSTHMLEPQHLLQNQQWQQQQQQQVLMAGGPPGSSKGMAWMALDPMLAQVAHGPFYYPVPMMWPDPASFQMHLAQYQMTQTVPPQMAMAVQPQLGIAVPVPGQPTPILPTLMPQNAPLASASNPDLSRVFDDVDENRYSVPSPPPLPEDFAFPPPPPPNDAHSTNGGGGGGGMLFNFGQFSHRMSRSQPVLAGTSKLVNELSQEAMDLAEANVVYETHDDGDLMQMLFGVADEMPTMATIHIHKFPSPPLDLGGEAEENGAVAAADSGSASVAGDFCPLSGSSEHGGQEAEGVKRRTSDVEAMHHEQNHDQRSHAGVTVGGMSGTGVCGHRLSSTDQETQQQQQHVAGCSGERGKLGGCLDAAAAAATQGGELWNGLRGVPTANGHEGYDSSFRLVLPTN</sequence>
<dbReference type="Proteomes" id="UP000232323">
    <property type="component" value="Unassembled WGS sequence"/>
</dbReference>
<name>A0A250X448_9CHLO</name>
<dbReference type="OrthoDB" id="552591at2759"/>
<gene>
    <name evidence="2" type="ORF">CEUSTIGMA_g5295.t1</name>
</gene>
<feature type="compositionally biased region" description="Pro residues" evidence="1">
    <location>
        <begin position="164"/>
        <end position="182"/>
    </location>
</feature>
<evidence type="ECO:0000256" key="1">
    <source>
        <dbReference type="SAM" id="MobiDB-lite"/>
    </source>
</evidence>
<dbReference type="EMBL" id="BEGY01000027">
    <property type="protein sequence ID" value="GAX77853.1"/>
    <property type="molecule type" value="Genomic_DNA"/>
</dbReference>
<organism evidence="2 3">
    <name type="scientific">Chlamydomonas eustigma</name>
    <dbReference type="NCBI Taxonomy" id="1157962"/>
    <lineage>
        <taxon>Eukaryota</taxon>
        <taxon>Viridiplantae</taxon>
        <taxon>Chlorophyta</taxon>
        <taxon>core chlorophytes</taxon>
        <taxon>Chlorophyceae</taxon>
        <taxon>CS clade</taxon>
        <taxon>Chlamydomonadales</taxon>
        <taxon>Chlamydomonadaceae</taxon>
        <taxon>Chlamydomonas</taxon>
    </lineage>
</organism>
<dbReference type="STRING" id="1157962.A0A250X448"/>
<accession>A0A250X448</accession>
<evidence type="ECO:0000313" key="2">
    <source>
        <dbReference type="EMBL" id="GAX77853.1"/>
    </source>
</evidence>
<feature type="region of interest" description="Disordered" evidence="1">
    <location>
        <begin position="158"/>
        <end position="193"/>
    </location>
</feature>
<dbReference type="AlphaFoldDB" id="A0A250X448"/>